<evidence type="ECO:0000256" key="2">
    <source>
        <dbReference type="SAM" id="MobiDB-lite"/>
    </source>
</evidence>
<evidence type="ECO:0000256" key="1">
    <source>
        <dbReference type="SAM" id="Coils"/>
    </source>
</evidence>
<feature type="compositionally biased region" description="Polar residues" evidence="2">
    <location>
        <begin position="84"/>
        <end position="98"/>
    </location>
</feature>
<feature type="region of interest" description="Disordered" evidence="2">
    <location>
        <begin position="1"/>
        <end position="133"/>
    </location>
</feature>
<keyword evidence="1" id="KW-0175">Coiled coil</keyword>
<dbReference type="EMBL" id="JAUKUD010000007">
    <property type="protein sequence ID" value="KAK0738858.1"/>
    <property type="molecule type" value="Genomic_DNA"/>
</dbReference>
<gene>
    <name evidence="3" type="ORF">B0T18DRAFT_433604</name>
</gene>
<feature type="compositionally biased region" description="Low complexity" evidence="2">
    <location>
        <begin position="99"/>
        <end position="133"/>
    </location>
</feature>
<comment type="caution">
    <text evidence="3">The sequence shown here is derived from an EMBL/GenBank/DDBJ whole genome shotgun (WGS) entry which is preliminary data.</text>
</comment>
<evidence type="ECO:0000313" key="4">
    <source>
        <dbReference type="Proteomes" id="UP001172155"/>
    </source>
</evidence>
<reference evidence="3" key="1">
    <citation type="submission" date="2023-06" db="EMBL/GenBank/DDBJ databases">
        <title>Genome-scale phylogeny and comparative genomics of the fungal order Sordariales.</title>
        <authorList>
            <consortium name="Lawrence Berkeley National Laboratory"/>
            <person name="Hensen N."/>
            <person name="Bonometti L."/>
            <person name="Westerberg I."/>
            <person name="Brannstrom I.O."/>
            <person name="Guillou S."/>
            <person name="Cros-Aarteil S."/>
            <person name="Calhoun S."/>
            <person name="Haridas S."/>
            <person name="Kuo A."/>
            <person name="Mondo S."/>
            <person name="Pangilinan J."/>
            <person name="Riley R."/>
            <person name="LaButti K."/>
            <person name="Andreopoulos B."/>
            <person name="Lipzen A."/>
            <person name="Chen C."/>
            <person name="Yanf M."/>
            <person name="Daum C."/>
            <person name="Ng V."/>
            <person name="Clum A."/>
            <person name="Steindorff A."/>
            <person name="Ohm R."/>
            <person name="Martin F."/>
            <person name="Silar P."/>
            <person name="Natvig D."/>
            <person name="Lalanne C."/>
            <person name="Gautier V."/>
            <person name="Ament-velasquez S.L."/>
            <person name="Kruys A."/>
            <person name="Hutchinson M.I."/>
            <person name="Powell A.J."/>
            <person name="Barry K."/>
            <person name="Miller A.N."/>
            <person name="Grigoriev I.V."/>
            <person name="Debuchy R."/>
            <person name="Gladieux P."/>
            <person name="Thoren M.H."/>
            <person name="Johannesson H."/>
        </authorList>
    </citation>
    <scope>NUCLEOTIDE SEQUENCE</scope>
    <source>
        <strain evidence="3">SMH3187-1</strain>
    </source>
</reference>
<organism evidence="3 4">
    <name type="scientific">Schizothecium vesticola</name>
    <dbReference type="NCBI Taxonomy" id="314040"/>
    <lineage>
        <taxon>Eukaryota</taxon>
        <taxon>Fungi</taxon>
        <taxon>Dikarya</taxon>
        <taxon>Ascomycota</taxon>
        <taxon>Pezizomycotina</taxon>
        <taxon>Sordariomycetes</taxon>
        <taxon>Sordariomycetidae</taxon>
        <taxon>Sordariales</taxon>
        <taxon>Schizotheciaceae</taxon>
        <taxon>Schizothecium</taxon>
    </lineage>
</organism>
<accession>A0AA40EIM1</accession>
<keyword evidence="4" id="KW-1185">Reference proteome</keyword>
<dbReference type="AlphaFoldDB" id="A0AA40EIM1"/>
<dbReference type="Proteomes" id="UP001172155">
    <property type="component" value="Unassembled WGS sequence"/>
</dbReference>
<sequence length="310" mass="34863">MTFDDQSSQTFQTRFATRQTPPTPTNAHQSTTPPPPTNTDKLDSHTGSRFGLRSSSSRTSNPNPMDLFGPGSDPGYSHHPAVPQPQQTAYPPLTDTSYGSTSTHPQPSTSNPPTSSSSLGTPGPAPAPSGGTTLQVMRTNARKSFAEQVRSFSHLDDVSTDLSEMPKIQFKNRLFVLERWLNRPRARTSSIAEHGEFLMEVRARDNGAYAPVESVWACTVGECNHDLFSAKASSAALMHLEKRHGIVKTLAEERARNAALRQELDDQRRRYEEELRVQRERHVEEMRMERERFSKNEDRLWRMIEKANED</sequence>
<protein>
    <submittedName>
        <fullName evidence="3">Uncharacterized protein</fullName>
    </submittedName>
</protein>
<proteinExistence type="predicted"/>
<name>A0AA40EIM1_9PEZI</name>
<feature type="compositionally biased region" description="Low complexity" evidence="2">
    <location>
        <begin position="9"/>
        <end position="20"/>
    </location>
</feature>
<feature type="coiled-coil region" evidence="1">
    <location>
        <begin position="250"/>
        <end position="281"/>
    </location>
</feature>
<evidence type="ECO:0000313" key="3">
    <source>
        <dbReference type="EMBL" id="KAK0738858.1"/>
    </source>
</evidence>
<feature type="compositionally biased region" description="Low complexity" evidence="2">
    <location>
        <begin position="47"/>
        <end position="60"/>
    </location>
</feature>